<dbReference type="InterPro" id="IPR036514">
    <property type="entry name" value="SGNH_hydro_sf"/>
</dbReference>
<evidence type="ECO:0000256" key="5">
    <source>
        <dbReference type="SAM" id="SignalP"/>
    </source>
</evidence>
<comment type="similarity">
    <text evidence="1">Belongs to the 'GDSL' lipolytic enzyme family.</text>
</comment>
<dbReference type="GO" id="GO:0016788">
    <property type="term" value="F:hydrolase activity, acting on ester bonds"/>
    <property type="evidence" value="ECO:0007669"/>
    <property type="project" value="InterPro"/>
</dbReference>
<dbReference type="EMBL" id="CM018043">
    <property type="protein sequence ID" value="KAA8530175.1"/>
    <property type="molecule type" value="Genomic_DNA"/>
</dbReference>
<dbReference type="Pfam" id="PF00657">
    <property type="entry name" value="Lipase_GDSL"/>
    <property type="match status" value="1"/>
</dbReference>
<evidence type="ECO:0000256" key="4">
    <source>
        <dbReference type="ARBA" id="ARBA00023180"/>
    </source>
</evidence>
<keyword evidence="4" id="KW-0325">Glycoprotein</keyword>
<feature type="chain" id="PRO_5023873995" evidence="5">
    <location>
        <begin position="22"/>
        <end position="385"/>
    </location>
</feature>
<feature type="signal peptide" evidence="5">
    <location>
        <begin position="1"/>
        <end position="21"/>
    </location>
</feature>
<dbReference type="SUPFAM" id="SSF52266">
    <property type="entry name" value="SGNH hydrolase"/>
    <property type="match status" value="1"/>
</dbReference>
<sequence>MELLRVLVVGILISWVLRVGGEEVMASQPGDIPAIYNFGDSNSDTGGIAAAFFPMAAPCGETFFGRPVGRASDGRLIIDFIAEHLKLPYLSPYLDSIGTKFQQGANFATGGATIRRQNESWFQNGVSPFPLDIQIEHYDQFKARTSYLYNQAKEPSDRSNLPNPEDFSKAIYIFDIGQNDLAVGFRTMSDEQLQAAIPDIVNQFAAAVQQLYKKGARAFWIHNTGPIGCLPVTTVNIHNPTPGYLDEHGCVKGQNDIAIEFNRQLKGRVTKLRAELPQAALTYVDIYSAKYGLISNAKNQGFEEAFKICCGHHENGISIWCGQKGNINGREVYGDSCANPSKVISWDGVHFSESANLWIANQIMNGSLSDPPIPITKASSYTKHM</sequence>
<dbReference type="CDD" id="cd01837">
    <property type="entry name" value="SGNH_plant_lipase_like"/>
    <property type="match status" value="1"/>
</dbReference>
<dbReference type="PANTHER" id="PTHR22835">
    <property type="entry name" value="ZINC FINGER FYVE DOMAIN CONTAINING PROTEIN"/>
    <property type="match status" value="1"/>
</dbReference>
<dbReference type="PANTHER" id="PTHR22835:SF669">
    <property type="entry name" value="ALPHA-L-FUCOSIDASE"/>
    <property type="match status" value="1"/>
</dbReference>
<keyword evidence="2 5" id="KW-0732">Signal</keyword>
<evidence type="ECO:0000313" key="7">
    <source>
        <dbReference type="Proteomes" id="UP000325577"/>
    </source>
</evidence>
<gene>
    <name evidence="6" type="ORF">F0562_004884</name>
</gene>
<keyword evidence="3" id="KW-0378">Hydrolase</keyword>
<proteinExistence type="inferred from homology"/>
<accession>A0A5J5AGJ4</accession>
<evidence type="ECO:0000256" key="3">
    <source>
        <dbReference type="ARBA" id="ARBA00022801"/>
    </source>
</evidence>
<evidence type="ECO:0000256" key="1">
    <source>
        <dbReference type="ARBA" id="ARBA00008668"/>
    </source>
</evidence>
<evidence type="ECO:0000313" key="6">
    <source>
        <dbReference type="EMBL" id="KAA8530175.1"/>
    </source>
</evidence>
<dbReference type="AlphaFoldDB" id="A0A5J5AGJ4"/>
<keyword evidence="7" id="KW-1185">Reference proteome</keyword>
<reference evidence="6 7" key="1">
    <citation type="submission" date="2019-09" db="EMBL/GenBank/DDBJ databases">
        <title>A chromosome-level genome assembly of the Chinese tupelo Nyssa sinensis.</title>
        <authorList>
            <person name="Yang X."/>
            <person name="Kang M."/>
            <person name="Yang Y."/>
            <person name="Xiong H."/>
            <person name="Wang M."/>
            <person name="Zhang Z."/>
            <person name="Wang Z."/>
            <person name="Wu H."/>
            <person name="Ma T."/>
            <person name="Liu J."/>
            <person name="Xi Z."/>
        </authorList>
    </citation>
    <scope>NUCLEOTIDE SEQUENCE [LARGE SCALE GENOMIC DNA]</scope>
    <source>
        <strain evidence="6">J267</strain>
        <tissue evidence="6">Leaf</tissue>
    </source>
</reference>
<dbReference type="InterPro" id="IPR035669">
    <property type="entry name" value="SGNH_plant_lipase-like"/>
</dbReference>
<name>A0A5J5AGJ4_9ASTE</name>
<organism evidence="6 7">
    <name type="scientific">Nyssa sinensis</name>
    <dbReference type="NCBI Taxonomy" id="561372"/>
    <lineage>
        <taxon>Eukaryota</taxon>
        <taxon>Viridiplantae</taxon>
        <taxon>Streptophyta</taxon>
        <taxon>Embryophyta</taxon>
        <taxon>Tracheophyta</taxon>
        <taxon>Spermatophyta</taxon>
        <taxon>Magnoliopsida</taxon>
        <taxon>eudicotyledons</taxon>
        <taxon>Gunneridae</taxon>
        <taxon>Pentapetalae</taxon>
        <taxon>asterids</taxon>
        <taxon>Cornales</taxon>
        <taxon>Nyssaceae</taxon>
        <taxon>Nyssa</taxon>
    </lineage>
</organism>
<evidence type="ECO:0000256" key="2">
    <source>
        <dbReference type="ARBA" id="ARBA00022729"/>
    </source>
</evidence>
<dbReference type="OrthoDB" id="1600564at2759"/>
<dbReference type="Proteomes" id="UP000325577">
    <property type="component" value="Linkage Group LG2"/>
</dbReference>
<dbReference type="Gene3D" id="3.40.50.1110">
    <property type="entry name" value="SGNH hydrolase"/>
    <property type="match status" value="1"/>
</dbReference>
<dbReference type="InterPro" id="IPR001087">
    <property type="entry name" value="GDSL"/>
</dbReference>
<protein>
    <submittedName>
        <fullName evidence="6">Uncharacterized protein</fullName>
    </submittedName>
</protein>